<dbReference type="EMBL" id="BMGS01000001">
    <property type="protein sequence ID" value="GGG30212.1"/>
    <property type="molecule type" value="Genomic_DNA"/>
</dbReference>
<gene>
    <name evidence="2" type="ORF">GCM10011378_03570</name>
</gene>
<dbReference type="RefSeq" id="WP_188556091.1">
    <property type="nucleotide sequence ID" value="NZ_BMGS01000001.1"/>
</dbReference>
<name>A0ABQ1WGC2_9BACT</name>
<reference evidence="3" key="1">
    <citation type="journal article" date="2019" name="Int. J. Syst. Evol. Microbiol.">
        <title>The Global Catalogue of Microorganisms (GCM) 10K type strain sequencing project: providing services to taxonomists for standard genome sequencing and annotation.</title>
        <authorList>
            <consortium name="The Broad Institute Genomics Platform"/>
            <consortium name="The Broad Institute Genome Sequencing Center for Infectious Disease"/>
            <person name="Wu L."/>
            <person name="Ma J."/>
        </authorList>
    </citation>
    <scope>NUCLEOTIDE SEQUENCE [LARGE SCALE GENOMIC DNA]</scope>
    <source>
        <strain evidence="3">CGMCC 1.12990</strain>
    </source>
</reference>
<organism evidence="2 3">
    <name type="scientific">Hymenobacter glacieicola</name>
    <dbReference type="NCBI Taxonomy" id="1562124"/>
    <lineage>
        <taxon>Bacteria</taxon>
        <taxon>Pseudomonadati</taxon>
        <taxon>Bacteroidota</taxon>
        <taxon>Cytophagia</taxon>
        <taxon>Cytophagales</taxon>
        <taxon>Hymenobacteraceae</taxon>
        <taxon>Hymenobacter</taxon>
    </lineage>
</organism>
<accession>A0ABQ1WGC2</accession>
<comment type="caution">
    <text evidence="2">The sequence shown here is derived from an EMBL/GenBank/DDBJ whole genome shotgun (WGS) entry which is preliminary data.</text>
</comment>
<evidence type="ECO:0000256" key="1">
    <source>
        <dbReference type="SAM" id="MobiDB-lite"/>
    </source>
</evidence>
<evidence type="ECO:0000313" key="3">
    <source>
        <dbReference type="Proteomes" id="UP000601361"/>
    </source>
</evidence>
<keyword evidence="3" id="KW-1185">Reference proteome</keyword>
<proteinExistence type="predicted"/>
<protein>
    <recommendedName>
        <fullName evidence="4">Anti-sigma factor</fullName>
    </recommendedName>
</protein>
<sequence length="254" mass="28093">MNEKKTGLEAFVARHRADFDVFEPRPNLWDDIELELTLPEAAAQATPLKIVPLYGPELAETTAASPAPDTAVRSARPYGIAAAVAALLMVGGWFWQHSSEATYWTRNGQAAVAGSATASATTESQPLATSSSPILATPATAGPEQRLAGAVHRMETYYATQITERQQELRALDQEAPAAAPHADWQQELKGLDSTYQQLRAELYRNPEPEVVLDAMDRNLQIRLDLLNQQLRTREQIRDYHSQPFMATESRRTP</sequence>
<feature type="region of interest" description="Disordered" evidence="1">
    <location>
        <begin position="122"/>
        <end position="142"/>
    </location>
</feature>
<evidence type="ECO:0008006" key="4">
    <source>
        <dbReference type="Google" id="ProtNLM"/>
    </source>
</evidence>
<dbReference type="Proteomes" id="UP000601361">
    <property type="component" value="Unassembled WGS sequence"/>
</dbReference>
<evidence type="ECO:0000313" key="2">
    <source>
        <dbReference type="EMBL" id="GGG30212.1"/>
    </source>
</evidence>
<feature type="compositionally biased region" description="Polar residues" evidence="1">
    <location>
        <begin position="125"/>
        <end position="134"/>
    </location>
</feature>